<protein>
    <submittedName>
        <fullName evidence="1">Uncharacterized protein</fullName>
    </submittedName>
</protein>
<evidence type="ECO:0000313" key="1">
    <source>
        <dbReference type="EMBL" id="MDX5979358.1"/>
    </source>
</evidence>
<evidence type="ECO:0000313" key="2">
    <source>
        <dbReference type="Proteomes" id="UP001276761"/>
    </source>
</evidence>
<reference evidence="1" key="1">
    <citation type="submission" date="2023-11" db="EMBL/GenBank/DDBJ databases">
        <title>MicrobeMod: A computational toolkit for identifying prokaryotic methylation and restriction-modification with nanopore sequencing.</title>
        <authorList>
            <person name="Crits-Christoph A."/>
            <person name="Kang S.C."/>
            <person name="Lee H."/>
            <person name="Ostrov N."/>
        </authorList>
    </citation>
    <scope>NUCLEOTIDE SEQUENCE</scope>
    <source>
        <strain evidence="1">ATCC BAA-953</strain>
    </source>
</reference>
<sequence>MLHLVYILQPTEHARTHTKEFWEWIRSRQSWFYDGLDMVHEPRWFNYVIGNNVHCLEHSVAFEDEAAWGAYRKAVSQRSKDPEWEARRIEQEKWWEIIDSRLMNDIQLES</sequence>
<proteinExistence type="predicted"/>
<dbReference type="Proteomes" id="UP001276761">
    <property type="component" value="Unassembled WGS sequence"/>
</dbReference>
<dbReference type="GeneID" id="303167344"/>
<dbReference type="RefSeq" id="WP_038483482.1">
    <property type="nucleotide sequence ID" value="NZ_JABASV010000023.1"/>
</dbReference>
<dbReference type="AlphaFoldDB" id="A0AAJ2S414"/>
<name>A0AAJ2S414_9GAMM</name>
<gene>
    <name evidence="1" type="ORF">SIL78_17575</name>
</gene>
<accession>A0AAJ2S414</accession>
<dbReference type="EMBL" id="JAWXXT010000001">
    <property type="protein sequence ID" value="MDX5979358.1"/>
    <property type="molecule type" value="Genomic_DNA"/>
</dbReference>
<comment type="caution">
    <text evidence="1">The sequence shown here is derived from an EMBL/GenBank/DDBJ whole genome shotgun (WGS) entry which is preliminary data.</text>
</comment>
<organism evidence="1 2">
    <name type="scientific">Vreelandella alkaliphila</name>
    <dbReference type="NCBI Taxonomy" id="272774"/>
    <lineage>
        <taxon>Bacteria</taxon>
        <taxon>Pseudomonadati</taxon>
        <taxon>Pseudomonadota</taxon>
        <taxon>Gammaproteobacteria</taxon>
        <taxon>Oceanospirillales</taxon>
        <taxon>Halomonadaceae</taxon>
        <taxon>Vreelandella</taxon>
    </lineage>
</organism>